<evidence type="ECO:0000313" key="1">
    <source>
        <dbReference type="EMBL" id="ONI44558.1"/>
    </source>
</evidence>
<sequence>MAKMMGPRFKKCRSLGLNVVGHPKAMSRAEKEKGASNSRDSRKLSEYGLQLLEKQRLRAYYGVLEKQFVRYVNKAFRKSTNPGPILLVSLETRLDNMVYRMGFANSLRQARQLVNHGHFLVNGNKVDRPSYAVQVEDVITLKEKSQSIKMIAENLATIVTPLPYLEVQPEQFKGILTRQPLREELPIEISEQLIVEFYSR</sequence>
<comment type="caution">
    <text evidence="1">The sequence shown here is derived from an EMBL/GenBank/DDBJ whole genome shotgun (WGS) entry which is preliminary data.</text>
</comment>
<proteinExistence type="predicted"/>
<accession>A0ACC8XIB2</accession>
<keyword evidence="2" id="KW-1185">Reference proteome</keyword>
<evidence type="ECO:0000313" key="2">
    <source>
        <dbReference type="Proteomes" id="UP000188637"/>
    </source>
</evidence>
<protein>
    <submittedName>
        <fullName evidence="1">30S ribosomal protein S4</fullName>
    </submittedName>
</protein>
<name>A0ACC8XIB2_9FIRM</name>
<dbReference type="Proteomes" id="UP000188637">
    <property type="component" value="Unassembled WGS sequence"/>
</dbReference>
<gene>
    <name evidence="1" type="ORF">AN640_05465</name>
</gene>
<dbReference type="EMBL" id="LJHD01000104">
    <property type="protein sequence ID" value="ONI44558.1"/>
    <property type="molecule type" value="Genomic_DNA"/>
</dbReference>
<keyword evidence="1" id="KW-0689">Ribosomal protein</keyword>
<keyword evidence="1" id="KW-0687">Ribonucleoprotein</keyword>
<reference evidence="1" key="1">
    <citation type="submission" date="2016-08" db="EMBL/GenBank/DDBJ databases">
        <authorList>
            <person name="Ngugi D.K."/>
            <person name="Miyake S."/>
            <person name="Stingl U."/>
        </authorList>
    </citation>
    <scope>NUCLEOTIDE SEQUENCE</scope>
    <source>
        <strain evidence="1">SCG-D08WGA-EpuloA1</strain>
    </source>
</reference>
<organism evidence="1 2">
    <name type="scientific">Candidatus Epulonipiscium fishelsonii</name>
    <dbReference type="NCBI Taxonomy" id="77094"/>
    <lineage>
        <taxon>Bacteria</taxon>
        <taxon>Bacillati</taxon>
        <taxon>Bacillota</taxon>
        <taxon>Clostridia</taxon>
        <taxon>Lachnospirales</taxon>
        <taxon>Lachnospiraceae</taxon>
        <taxon>Candidatus Epulonipiscium</taxon>
    </lineage>
</organism>